<dbReference type="GeneID" id="300654315"/>
<dbReference type="Pfam" id="PF06339">
    <property type="entry name" value="Ectoine_synth"/>
    <property type="match status" value="1"/>
</dbReference>
<evidence type="ECO:0000256" key="1">
    <source>
        <dbReference type="ARBA" id="ARBA00005181"/>
    </source>
</evidence>
<dbReference type="InterPro" id="IPR010462">
    <property type="entry name" value="Ectoine_synth"/>
</dbReference>
<organism evidence="9 10">
    <name type="scientific">Pyruvatibacter mobilis</name>
    <dbReference type="NCBI Taxonomy" id="1712261"/>
    <lineage>
        <taxon>Bacteria</taxon>
        <taxon>Pseudomonadati</taxon>
        <taxon>Pseudomonadota</taxon>
        <taxon>Alphaproteobacteria</taxon>
        <taxon>Hyphomicrobiales</taxon>
        <taxon>Parvibaculaceae</taxon>
        <taxon>Pyruvatibacter</taxon>
    </lineage>
</organism>
<name>A0A845QGP5_9HYPH</name>
<sequence>MIIRDLADIVGTDMDVKGKGWTSRRLLLAKDGMGFSLHDTLIHVGHELHLHYVNHLEAVYCIEGKGRILDKATGKVTDLHPGVVYALNEHDDHMIEADEEMRMVCVFNPPVTGTEVHDETGAYPAATE</sequence>
<gene>
    <name evidence="8 9" type="primary">ectC</name>
    <name evidence="9" type="ORF">GTQ45_13970</name>
</gene>
<dbReference type="InterPro" id="IPR014710">
    <property type="entry name" value="RmlC-like_jellyroll"/>
</dbReference>
<evidence type="ECO:0000256" key="7">
    <source>
        <dbReference type="ARBA" id="ARBA00048714"/>
    </source>
</evidence>
<dbReference type="OrthoDB" id="9801830at2"/>
<evidence type="ECO:0000256" key="5">
    <source>
        <dbReference type="ARBA" id="ARBA00023239"/>
    </source>
</evidence>
<keyword evidence="10" id="KW-1185">Reference proteome</keyword>
<dbReference type="InterPro" id="IPR011051">
    <property type="entry name" value="RmlC_Cupin_sf"/>
</dbReference>
<dbReference type="SUPFAM" id="SSF51182">
    <property type="entry name" value="RmlC-like cupins"/>
    <property type="match status" value="1"/>
</dbReference>
<evidence type="ECO:0000256" key="8">
    <source>
        <dbReference type="HAMAP-Rule" id="MF_01255"/>
    </source>
</evidence>
<dbReference type="EC" id="4.2.1.108" evidence="3 8"/>
<dbReference type="HAMAP" id="MF_01255">
    <property type="entry name" value="Ectoine_synth"/>
    <property type="match status" value="1"/>
</dbReference>
<protein>
    <recommendedName>
        <fullName evidence="4 8">L-ectoine synthase</fullName>
        <ecNumber evidence="3 8">4.2.1.108</ecNumber>
    </recommendedName>
    <alternativeName>
        <fullName evidence="6 8">N-acetyldiaminobutyrate dehydratase</fullName>
    </alternativeName>
</protein>
<dbReference type="UniPathway" id="UPA00067">
    <property type="reaction ID" value="UER00123"/>
</dbReference>
<comment type="pathway">
    <text evidence="1 8">Amine and polyamine biosynthesis; ectoine biosynthesis; L-ectoine from L-aspartate 4-semialdehyde: step 3/3.</text>
</comment>
<evidence type="ECO:0000256" key="4">
    <source>
        <dbReference type="ARBA" id="ARBA00019707"/>
    </source>
</evidence>
<accession>A0A845QGP5</accession>
<dbReference type="AlphaFoldDB" id="A0A845QGP5"/>
<dbReference type="NCBIfam" id="NF009806">
    <property type="entry name" value="PRK13290.1"/>
    <property type="match status" value="1"/>
</dbReference>
<dbReference type="CDD" id="cd06978">
    <property type="entry name" value="cupin_EctC"/>
    <property type="match status" value="1"/>
</dbReference>
<evidence type="ECO:0000313" key="9">
    <source>
        <dbReference type="EMBL" id="NBG96841.1"/>
    </source>
</evidence>
<evidence type="ECO:0000313" key="10">
    <source>
        <dbReference type="Proteomes" id="UP000470384"/>
    </source>
</evidence>
<dbReference type="RefSeq" id="WP_027840671.1">
    <property type="nucleotide sequence ID" value="NZ_BMHN01000001.1"/>
</dbReference>
<proteinExistence type="inferred from homology"/>
<comment type="similarity">
    <text evidence="2 8">Belongs to the ectoine synthase family.</text>
</comment>
<reference evidence="9 10" key="1">
    <citation type="journal article" date="2016" name="Int. J. Syst. Evol. Microbiol.">
        <title>Pyruvatibacter mobilis gen. nov., sp. nov., a marine bacterium from the culture broth of Picochlorum sp. 122.</title>
        <authorList>
            <person name="Wang G."/>
            <person name="Tang M."/>
            <person name="Wu H."/>
            <person name="Dai S."/>
            <person name="Li T."/>
            <person name="Chen C."/>
            <person name="He H."/>
            <person name="Fan J."/>
            <person name="Xiang W."/>
            <person name="Li X."/>
        </authorList>
    </citation>
    <scope>NUCLEOTIDE SEQUENCE [LARGE SCALE GENOMIC DNA]</scope>
    <source>
        <strain evidence="9 10">GYP-11</strain>
    </source>
</reference>
<dbReference type="GO" id="GO:0033990">
    <property type="term" value="F:ectoine synthase activity"/>
    <property type="evidence" value="ECO:0007669"/>
    <property type="project" value="UniProtKB-EC"/>
</dbReference>
<comment type="function">
    <text evidence="8">Catalyzes the circularization of gamma-N-acetyl-alpha,gamma-diaminobutyric acid (ADABA) to ectoine (1,4,5,6-tetrahydro-2-methyl-4-pyrimidine carboxylic acid), which is an excellent osmoprotectant.</text>
</comment>
<dbReference type="EMBL" id="WXYQ01000012">
    <property type="protein sequence ID" value="NBG96841.1"/>
    <property type="molecule type" value="Genomic_DNA"/>
</dbReference>
<dbReference type="PANTHER" id="PTHR39289:SF1">
    <property type="entry name" value="L-ECTOINE SYNTHASE"/>
    <property type="match status" value="1"/>
</dbReference>
<evidence type="ECO:0000256" key="2">
    <source>
        <dbReference type="ARBA" id="ARBA00009637"/>
    </source>
</evidence>
<keyword evidence="5 8" id="KW-0456">Lyase</keyword>
<evidence type="ECO:0000256" key="3">
    <source>
        <dbReference type="ARBA" id="ARBA00013192"/>
    </source>
</evidence>
<comment type="catalytic activity">
    <reaction evidence="7 8">
        <text>(2S)-4-acetamido-2-aminobutanoate = L-ectoine + H2O</text>
        <dbReference type="Rhea" id="RHEA:17281"/>
        <dbReference type="ChEBI" id="CHEBI:15377"/>
        <dbReference type="ChEBI" id="CHEBI:58515"/>
        <dbReference type="ChEBI" id="CHEBI:58929"/>
        <dbReference type="EC" id="4.2.1.108"/>
    </reaction>
</comment>
<dbReference type="Proteomes" id="UP000470384">
    <property type="component" value="Unassembled WGS sequence"/>
</dbReference>
<comment type="caution">
    <text evidence="9">The sequence shown here is derived from an EMBL/GenBank/DDBJ whole genome shotgun (WGS) entry which is preliminary data.</text>
</comment>
<evidence type="ECO:0000256" key="6">
    <source>
        <dbReference type="ARBA" id="ARBA00033271"/>
    </source>
</evidence>
<dbReference type="Gene3D" id="2.60.120.10">
    <property type="entry name" value="Jelly Rolls"/>
    <property type="match status" value="1"/>
</dbReference>
<dbReference type="GO" id="GO:0019491">
    <property type="term" value="P:ectoine biosynthetic process"/>
    <property type="evidence" value="ECO:0007669"/>
    <property type="project" value="UniProtKB-UniRule"/>
</dbReference>
<dbReference type="PANTHER" id="PTHR39289">
    <property type="match status" value="1"/>
</dbReference>